<accession>A0A1X9NI39</accession>
<evidence type="ECO:0000256" key="1">
    <source>
        <dbReference type="SAM" id="Phobius"/>
    </source>
</evidence>
<dbReference type="STRING" id="716816.BST96_19350"/>
<evidence type="ECO:0000313" key="3">
    <source>
        <dbReference type="Proteomes" id="UP000193450"/>
    </source>
</evidence>
<protein>
    <submittedName>
        <fullName evidence="2">Uncharacterized protein</fullName>
    </submittedName>
</protein>
<reference evidence="2 3" key="1">
    <citation type="submission" date="2016-11" db="EMBL/GenBank/DDBJ databases">
        <title>Trade-off between light-utilization and light-protection in marine flavobacteria.</title>
        <authorList>
            <person name="Kumagai Y."/>
        </authorList>
    </citation>
    <scope>NUCLEOTIDE SEQUENCE [LARGE SCALE GENOMIC DNA]</scope>
    <source>
        <strain evidence="2 3">NBRC 107125</strain>
    </source>
</reference>
<keyword evidence="3" id="KW-1185">Reference proteome</keyword>
<dbReference type="Proteomes" id="UP000193450">
    <property type="component" value="Chromosome"/>
</dbReference>
<dbReference type="KEGG" id="osg:BST96_19350"/>
<dbReference type="RefSeq" id="WP_085760262.1">
    <property type="nucleotide sequence ID" value="NZ_CP019343.1"/>
</dbReference>
<keyword evidence="1" id="KW-0472">Membrane</keyword>
<feature type="transmembrane region" description="Helical" evidence="1">
    <location>
        <begin position="18"/>
        <end position="36"/>
    </location>
</feature>
<name>A0A1X9NI39_9GAMM</name>
<dbReference type="AlphaFoldDB" id="A0A1X9NI39"/>
<dbReference type="OrthoDB" id="9912902at2"/>
<evidence type="ECO:0000313" key="2">
    <source>
        <dbReference type="EMBL" id="ARN76062.1"/>
    </source>
</evidence>
<keyword evidence="1" id="KW-0812">Transmembrane</keyword>
<sequence>MTEDENIKFAKYTKIGWTLYYLAAFVLIVILVTVVAQDNEERLFYSLMTAACSYVFRPTEKFFNKQVMRFIDTKE</sequence>
<keyword evidence="1" id="KW-1133">Transmembrane helix</keyword>
<gene>
    <name evidence="2" type="ORF">BST96_19350</name>
</gene>
<dbReference type="EMBL" id="CP019343">
    <property type="protein sequence ID" value="ARN76062.1"/>
    <property type="molecule type" value="Genomic_DNA"/>
</dbReference>
<proteinExistence type="predicted"/>
<organism evidence="2 3">
    <name type="scientific">Oceanicoccus sagamiensis</name>
    <dbReference type="NCBI Taxonomy" id="716816"/>
    <lineage>
        <taxon>Bacteria</taxon>
        <taxon>Pseudomonadati</taxon>
        <taxon>Pseudomonadota</taxon>
        <taxon>Gammaproteobacteria</taxon>
        <taxon>Cellvibrionales</taxon>
        <taxon>Spongiibacteraceae</taxon>
        <taxon>Oceanicoccus</taxon>
    </lineage>
</organism>